<sequence length="322" mass="35477">MDQRDVQSLQAAKLYYRQELSQAEVAAQMGISRPTVAKLIQHAKDRGFVTVEIHDPQEEGSQVTSTLMEAFGLRAVHMIHVPVGVDATNEDLGIAGARYLEEIVEDGMSIGVSWGKTLLAVARNLRHTTVKARQIVQLKGGSSRSHLATNDFETINQFCMAFNAPALALPLPVIFDRQETKDIVEQDSHIADVLQQGRETDLAVFTVGSARRESLLLNLGYLSEDAADRLLGRAVGDVCSRFYTYEGEIADPETNALTVGIHVDELRSRPRRVLVAGSLHKAAAIETALWMGMATDLVIDRPTAVRVLQLHEQRQMRKSGNV</sequence>
<dbReference type="InterPro" id="IPR007324">
    <property type="entry name" value="Sugar-bd_dom_put"/>
</dbReference>
<dbReference type="Pfam" id="PF04198">
    <property type="entry name" value="Sugar-bind"/>
    <property type="match status" value="1"/>
</dbReference>
<comment type="caution">
    <text evidence="6">The sequence shown here is derived from an EMBL/GenBank/DDBJ whole genome shotgun (WGS) entry which is preliminary data.</text>
</comment>
<organism evidence="6 7">
    <name type="scientific">Corynebacterium renale</name>
    <dbReference type="NCBI Taxonomy" id="1724"/>
    <lineage>
        <taxon>Bacteria</taxon>
        <taxon>Bacillati</taxon>
        <taxon>Actinomycetota</taxon>
        <taxon>Actinomycetes</taxon>
        <taxon>Mycobacteriales</taxon>
        <taxon>Corynebacteriaceae</taxon>
        <taxon>Corynebacterium</taxon>
    </lineage>
</organism>
<name>A0A2A9DPU0_9CORY</name>
<reference evidence="6 7" key="1">
    <citation type="submission" date="2017-10" db="EMBL/GenBank/DDBJ databases">
        <title>Sequencing the genomes of 1000 actinobacteria strains.</title>
        <authorList>
            <person name="Klenk H.-P."/>
        </authorList>
    </citation>
    <scope>NUCLEOTIDE SEQUENCE [LARGE SCALE GENOMIC DNA]</scope>
    <source>
        <strain evidence="6 7">DSM 20688</strain>
    </source>
</reference>
<accession>A0A2A9DPU0</accession>
<evidence type="ECO:0000256" key="1">
    <source>
        <dbReference type="ARBA" id="ARBA00010466"/>
    </source>
</evidence>
<keyword evidence="3" id="KW-0238">DNA-binding</keyword>
<feature type="domain" description="Sugar-binding" evidence="5">
    <location>
        <begin position="58"/>
        <end position="308"/>
    </location>
</feature>
<keyword evidence="2" id="KW-0805">Transcription regulation</keyword>
<dbReference type="GO" id="GO:0003677">
    <property type="term" value="F:DNA binding"/>
    <property type="evidence" value="ECO:0007669"/>
    <property type="project" value="UniProtKB-KW"/>
</dbReference>
<dbReference type="SUPFAM" id="SSF100950">
    <property type="entry name" value="NagB/RpiA/CoA transferase-like"/>
    <property type="match status" value="1"/>
</dbReference>
<dbReference type="Proteomes" id="UP000221653">
    <property type="component" value="Unassembled WGS sequence"/>
</dbReference>
<keyword evidence="7" id="KW-1185">Reference proteome</keyword>
<dbReference type="AlphaFoldDB" id="A0A2A9DPU0"/>
<dbReference type="Gene3D" id="3.40.50.1360">
    <property type="match status" value="1"/>
</dbReference>
<dbReference type="InterPro" id="IPR037171">
    <property type="entry name" value="NagB/RpiA_transferase-like"/>
</dbReference>
<dbReference type="InterPro" id="IPR013324">
    <property type="entry name" value="RNA_pol_sigma_r3/r4-like"/>
</dbReference>
<dbReference type="RefSeq" id="WP_048380040.1">
    <property type="nucleotide sequence ID" value="NZ_LDYE01000006.1"/>
</dbReference>
<dbReference type="Gene3D" id="1.10.10.60">
    <property type="entry name" value="Homeodomain-like"/>
    <property type="match status" value="1"/>
</dbReference>
<dbReference type="InterPro" id="IPR051054">
    <property type="entry name" value="SorC_transcr_regulators"/>
</dbReference>
<proteinExistence type="inferred from homology"/>
<evidence type="ECO:0000256" key="2">
    <source>
        <dbReference type="ARBA" id="ARBA00023015"/>
    </source>
</evidence>
<keyword evidence="4" id="KW-0804">Transcription</keyword>
<dbReference type="STRING" id="1724.GCA_001044175_01673"/>
<dbReference type="OrthoDB" id="186585at2"/>
<protein>
    <submittedName>
        <fullName evidence="6">Deoxyribonucleoside regulator</fullName>
    </submittedName>
</protein>
<dbReference type="PANTHER" id="PTHR34294">
    <property type="entry name" value="TRANSCRIPTIONAL REGULATOR-RELATED"/>
    <property type="match status" value="1"/>
</dbReference>
<dbReference type="SUPFAM" id="SSF88659">
    <property type="entry name" value="Sigma3 and sigma4 domains of RNA polymerase sigma factors"/>
    <property type="match status" value="1"/>
</dbReference>
<evidence type="ECO:0000256" key="4">
    <source>
        <dbReference type="ARBA" id="ARBA00023163"/>
    </source>
</evidence>
<evidence type="ECO:0000259" key="5">
    <source>
        <dbReference type="Pfam" id="PF04198"/>
    </source>
</evidence>
<dbReference type="EMBL" id="PDJF01000001">
    <property type="protein sequence ID" value="PFG28195.1"/>
    <property type="molecule type" value="Genomic_DNA"/>
</dbReference>
<gene>
    <name evidence="6" type="ORF">ATK06_1297</name>
</gene>
<dbReference type="PANTHER" id="PTHR34294:SF1">
    <property type="entry name" value="TRANSCRIPTIONAL REGULATOR LSRR"/>
    <property type="match status" value="1"/>
</dbReference>
<dbReference type="GO" id="GO:0030246">
    <property type="term" value="F:carbohydrate binding"/>
    <property type="evidence" value="ECO:0007669"/>
    <property type="project" value="InterPro"/>
</dbReference>
<evidence type="ECO:0000313" key="6">
    <source>
        <dbReference type="EMBL" id="PFG28195.1"/>
    </source>
</evidence>
<evidence type="ECO:0000313" key="7">
    <source>
        <dbReference type="Proteomes" id="UP000221653"/>
    </source>
</evidence>
<comment type="similarity">
    <text evidence="1">Belongs to the SorC transcriptional regulatory family.</text>
</comment>
<evidence type="ECO:0000256" key="3">
    <source>
        <dbReference type="ARBA" id="ARBA00023125"/>
    </source>
</evidence>